<keyword evidence="1" id="KW-0732">Signal</keyword>
<keyword evidence="3" id="KW-1185">Reference proteome</keyword>
<dbReference type="STRING" id="402734.SAMN05660918_1771"/>
<gene>
    <name evidence="2" type="ORF">SAMN05660918_1771</name>
</gene>
<evidence type="ECO:0000256" key="1">
    <source>
        <dbReference type="SAM" id="SignalP"/>
    </source>
</evidence>
<dbReference type="AlphaFoldDB" id="A0A1H6TUW3"/>
<dbReference type="EMBL" id="FNYA01000003">
    <property type="protein sequence ID" value="SEI83801.1"/>
    <property type="molecule type" value="Genomic_DNA"/>
</dbReference>
<evidence type="ECO:0000313" key="3">
    <source>
        <dbReference type="Proteomes" id="UP000199702"/>
    </source>
</evidence>
<feature type="chain" id="PRO_5011525182" evidence="1">
    <location>
        <begin position="22"/>
        <end position="262"/>
    </location>
</feature>
<accession>A0A1H6TUW3</accession>
<protein>
    <submittedName>
        <fullName evidence="2">Uncharacterized protein</fullName>
    </submittedName>
</protein>
<reference evidence="3" key="1">
    <citation type="submission" date="2016-10" db="EMBL/GenBank/DDBJ databases">
        <authorList>
            <person name="Varghese N."/>
            <person name="Submissions S."/>
        </authorList>
    </citation>
    <scope>NUCLEOTIDE SEQUENCE [LARGE SCALE GENOMIC DNA]</scope>
    <source>
        <strain evidence="3">DSM 17934</strain>
    </source>
</reference>
<feature type="signal peptide" evidence="1">
    <location>
        <begin position="1"/>
        <end position="21"/>
    </location>
</feature>
<proteinExistence type="predicted"/>
<dbReference type="OrthoDB" id="9821522at2"/>
<sequence>MKNILIRLIILFLFSTYTVQSQEVKIEYDRTVVDTSDVINQTIKLRFDNFPDNTNRCELITAYATDETHQKIKPEYFLTQANREFWISFIKNKKSKKLITVTGRARFFNVSEEAESIIKVDSILEKVNKTIYNKNEIKIIVLDIEALKTKKEKNPLDYKNEIASIVKENKLNQKWFENTLKKTFENYYELYNMMIYCEDAKNSVLDVDSLFTDYSKYPEGIKNDFIKTFLFSRSDATNIARISIKDSQTYKEIDFKVILDDN</sequence>
<organism evidence="2 3">
    <name type="scientific">Flavobacterium terrigena</name>
    <dbReference type="NCBI Taxonomy" id="402734"/>
    <lineage>
        <taxon>Bacteria</taxon>
        <taxon>Pseudomonadati</taxon>
        <taxon>Bacteroidota</taxon>
        <taxon>Flavobacteriia</taxon>
        <taxon>Flavobacteriales</taxon>
        <taxon>Flavobacteriaceae</taxon>
        <taxon>Flavobacterium</taxon>
    </lineage>
</organism>
<name>A0A1H6TUW3_9FLAO</name>
<dbReference type="RefSeq" id="WP_091311720.1">
    <property type="nucleotide sequence ID" value="NZ_CBCSJU010000007.1"/>
</dbReference>
<evidence type="ECO:0000313" key="2">
    <source>
        <dbReference type="EMBL" id="SEI83801.1"/>
    </source>
</evidence>
<dbReference type="Proteomes" id="UP000199702">
    <property type="component" value="Unassembled WGS sequence"/>
</dbReference>